<protein>
    <recommendedName>
        <fullName evidence="4">Cyclin N-terminal domain-containing protein</fullName>
    </recommendedName>
</protein>
<feature type="region of interest" description="Disordered" evidence="1">
    <location>
        <begin position="353"/>
        <end position="377"/>
    </location>
</feature>
<dbReference type="PANTHER" id="PTHR15615">
    <property type="match status" value="1"/>
</dbReference>
<dbReference type="GO" id="GO:0016538">
    <property type="term" value="F:cyclin-dependent protein serine/threonine kinase regulator activity"/>
    <property type="evidence" value="ECO:0007669"/>
    <property type="project" value="TreeGrafter"/>
</dbReference>
<feature type="compositionally biased region" description="Low complexity" evidence="1">
    <location>
        <begin position="432"/>
        <end position="483"/>
    </location>
</feature>
<sequence>MTQVLSSSIGAFSSLHQGPYQQQLSSPLSESSYSENSSVGISDSSSQTSNSSQDDLDRQDSWPSVQPDPLEPVGKPVYTGQYVAPTQVDYGISHPNPRRTASRDTPPPTLIRQNERKGQFVYYLVDSATHLVEVIWPTSAPACHASAPQCHQSMLPLRTFIEETLRRSKTSFSTLQVALYYLILLKAHVPGYDFTMEQPEDCSLARALQCGRRMFLAALILGSKYLQDRNYSARAWSKISGLAVSEINLNERAFLAAVNWKLHIPEITFNRWQEILIKYSHPSMVRSWKVAVRGMDAEYVETYGYATTIISPTTRFQSDEWSPSSLPPSPMEFSGWHSASSVSASPRFVEPRATMQPPMAPMDSKLPTPSLSSYPTPAASAANKMLRMGASKPRAMCSAMSMASTVANARYCTDMPPSALGLNGAPGRFSRRSSVVSTSSQSTVSRTASPSPSSPRSSPGSMVSDNSSRQSSISSLSSYSQTSPVRRNQLTRLAAFNAANKLNESTAAAGSLDNYDDSVTVLGSMPLTFSAESYKLTSSPEAIIVEDDATPTQFDVLRESRKRHRCSVDASTEQGYFGARPLQDEVRSLLRPTLQQPVSREYLAERSTANYMYDMPSKPAAKKACYMTEVNGNSGLMRPEGGPGMWAGILR</sequence>
<dbReference type="InterPro" id="IPR013922">
    <property type="entry name" value="Cyclin_PHO80-like"/>
</dbReference>
<dbReference type="Gene3D" id="1.10.472.10">
    <property type="entry name" value="Cyclin-like"/>
    <property type="match status" value="1"/>
</dbReference>
<proteinExistence type="predicted"/>
<accession>A0A6A6UAH9</accession>
<dbReference type="OrthoDB" id="286814at2759"/>
<reference evidence="2" key="1">
    <citation type="journal article" date="2020" name="Stud. Mycol.">
        <title>101 Dothideomycetes genomes: a test case for predicting lifestyles and emergence of pathogens.</title>
        <authorList>
            <person name="Haridas S."/>
            <person name="Albert R."/>
            <person name="Binder M."/>
            <person name="Bloem J."/>
            <person name="Labutti K."/>
            <person name="Salamov A."/>
            <person name="Andreopoulos B."/>
            <person name="Baker S."/>
            <person name="Barry K."/>
            <person name="Bills G."/>
            <person name="Bluhm B."/>
            <person name="Cannon C."/>
            <person name="Castanera R."/>
            <person name="Culley D."/>
            <person name="Daum C."/>
            <person name="Ezra D."/>
            <person name="Gonzalez J."/>
            <person name="Henrissat B."/>
            <person name="Kuo A."/>
            <person name="Liang C."/>
            <person name="Lipzen A."/>
            <person name="Lutzoni F."/>
            <person name="Magnuson J."/>
            <person name="Mondo S."/>
            <person name="Nolan M."/>
            <person name="Ohm R."/>
            <person name="Pangilinan J."/>
            <person name="Park H.-J."/>
            <person name="Ramirez L."/>
            <person name="Alfaro M."/>
            <person name="Sun H."/>
            <person name="Tritt A."/>
            <person name="Yoshinaga Y."/>
            <person name="Zwiers L.-H."/>
            <person name="Turgeon B."/>
            <person name="Goodwin S."/>
            <person name="Spatafora J."/>
            <person name="Crous P."/>
            <person name="Grigoriev I."/>
        </authorList>
    </citation>
    <scope>NUCLEOTIDE SEQUENCE</scope>
    <source>
        <strain evidence="2">CBS 115976</strain>
    </source>
</reference>
<feature type="compositionally biased region" description="Low complexity" evidence="1">
    <location>
        <begin position="366"/>
        <end position="377"/>
    </location>
</feature>
<dbReference type="PANTHER" id="PTHR15615:SF36">
    <property type="entry name" value="PHO85 CYCLIN-5"/>
    <property type="match status" value="1"/>
</dbReference>
<keyword evidence="3" id="KW-1185">Reference proteome</keyword>
<evidence type="ECO:0000256" key="1">
    <source>
        <dbReference type="SAM" id="MobiDB-lite"/>
    </source>
</evidence>
<feature type="compositionally biased region" description="Polar residues" evidence="1">
    <location>
        <begin position="1"/>
        <end position="16"/>
    </location>
</feature>
<dbReference type="CDD" id="cd20557">
    <property type="entry name" value="CYCLIN_ScPCL1-like"/>
    <property type="match status" value="1"/>
</dbReference>
<dbReference type="GO" id="GO:0005634">
    <property type="term" value="C:nucleus"/>
    <property type="evidence" value="ECO:0007669"/>
    <property type="project" value="TreeGrafter"/>
</dbReference>
<feature type="region of interest" description="Disordered" evidence="1">
    <location>
        <begin position="1"/>
        <end position="112"/>
    </location>
</feature>
<feature type="compositionally biased region" description="Low complexity" evidence="1">
    <location>
        <begin position="19"/>
        <end position="53"/>
    </location>
</feature>
<dbReference type="AlphaFoldDB" id="A0A6A6UAH9"/>
<evidence type="ECO:0008006" key="4">
    <source>
        <dbReference type="Google" id="ProtNLM"/>
    </source>
</evidence>
<dbReference type="Pfam" id="PF08613">
    <property type="entry name" value="Cyclin"/>
    <property type="match status" value="1"/>
</dbReference>
<evidence type="ECO:0000313" key="3">
    <source>
        <dbReference type="Proteomes" id="UP000799302"/>
    </source>
</evidence>
<gene>
    <name evidence="2" type="ORF">BT63DRAFT_455246</name>
</gene>
<name>A0A6A6UAH9_9PEZI</name>
<feature type="region of interest" description="Disordered" evidence="1">
    <location>
        <begin position="423"/>
        <end position="484"/>
    </location>
</feature>
<dbReference type="Proteomes" id="UP000799302">
    <property type="component" value="Unassembled WGS sequence"/>
</dbReference>
<organism evidence="2 3">
    <name type="scientific">Microthyrium microscopicum</name>
    <dbReference type="NCBI Taxonomy" id="703497"/>
    <lineage>
        <taxon>Eukaryota</taxon>
        <taxon>Fungi</taxon>
        <taxon>Dikarya</taxon>
        <taxon>Ascomycota</taxon>
        <taxon>Pezizomycotina</taxon>
        <taxon>Dothideomycetes</taxon>
        <taxon>Dothideomycetes incertae sedis</taxon>
        <taxon>Microthyriales</taxon>
        <taxon>Microthyriaceae</taxon>
        <taxon>Microthyrium</taxon>
    </lineage>
</organism>
<dbReference type="EMBL" id="MU004235">
    <property type="protein sequence ID" value="KAF2669269.1"/>
    <property type="molecule type" value="Genomic_DNA"/>
</dbReference>
<evidence type="ECO:0000313" key="2">
    <source>
        <dbReference type="EMBL" id="KAF2669269.1"/>
    </source>
</evidence>
<dbReference type="GO" id="GO:0000307">
    <property type="term" value="C:cyclin-dependent protein kinase holoenzyme complex"/>
    <property type="evidence" value="ECO:0007669"/>
    <property type="project" value="TreeGrafter"/>
</dbReference>
<dbReference type="GO" id="GO:0019901">
    <property type="term" value="F:protein kinase binding"/>
    <property type="evidence" value="ECO:0007669"/>
    <property type="project" value="InterPro"/>
</dbReference>